<protein>
    <recommendedName>
        <fullName evidence="2">DUF3795 domain-containing protein</fullName>
    </recommendedName>
</protein>
<reference evidence="1" key="1">
    <citation type="submission" date="2019-11" db="EMBL/GenBank/DDBJ databases">
        <authorList>
            <person name="Feng L."/>
        </authorList>
    </citation>
    <scope>NUCLEOTIDE SEQUENCE</scope>
    <source>
        <strain evidence="1">ElimosumLFYP34</strain>
    </source>
</reference>
<accession>A0A6N3F5Q3</accession>
<evidence type="ECO:0008006" key="2">
    <source>
        <dbReference type="Google" id="ProtNLM"/>
    </source>
</evidence>
<organism evidence="1">
    <name type="scientific">Eubacterium limosum</name>
    <dbReference type="NCBI Taxonomy" id="1736"/>
    <lineage>
        <taxon>Bacteria</taxon>
        <taxon>Bacillati</taxon>
        <taxon>Bacillota</taxon>
        <taxon>Clostridia</taxon>
        <taxon>Eubacteriales</taxon>
        <taxon>Eubacteriaceae</taxon>
        <taxon>Eubacterium</taxon>
    </lineage>
</organism>
<name>A0A6N3F5Q3_EUBLI</name>
<evidence type="ECO:0000313" key="1">
    <source>
        <dbReference type="EMBL" id="VYU47289.1"/>
    </source>
</evidence>
<gene>
    <name evidence="1" type="ORF">ELLFYP34_00273</name>
</gene>
<proteinExistence type="predicted"/>
<dbReference type="EMBL" id="CACRTR010000012">
    <property type="protein sequence ID" value="VYU47289.1"/>
    <property type="molecule type" value="Genomic_DNA"/>
</dbReference>
<dbReference type="AlphaFoldDB" id="A0A6N3F5Q3"/>
<sequence>MNENSIAYCGLVCSFCFPDGKCSCKSENSCGKRLSLQGCYQYNCCTAKGIKGCWECSDSPCDKDMLAPDKIKMRAFIQCIKEDGIQKFISYLERNEKDGIVYHRSGVMGDYDLLNEKEVLSLLRRIK</sequence>